<dbReference type="InterPro" id="IPR003346">
    <property type="entry name" value="Transposase_20"/>
</dbReference>
<dbReference type="RefSeq" id="WP_377915129.1">
    <property type="nucleotide sequence ID" value="NZ_JBHRZT010000049.1"/>
</dbReference>
<feature type="domain" description="Transposase IS116/IS110/IS902 C-terminal" evidence="1">
    <location>
        <begin position="2"/>
        <end position="34"/>
    </location>
</feature>
<dbReference type="Proteomes" id="UP001595752">
    <property type="component" value="Unassembled WGS sequence"/>
</dbReference>
<evidence type="ECO:0000313" key="2">
    <source>
        <dbReference type="EMBL" id="MFC3884045.1"/>
    </source>
</evidence>
<reference evidence="3" key="1">
    <citation type="journal article" date="2019" name="Int. J. Syst. Evol. Microbiol.">
        <title>The Global Catalogue of Microorganisms (GCM) 10K type strain sequencing project: providing services to taxonomists for standard genome sequencing and annotation.</title>
        <authorList>
            <consortium name="The Broad Institute Genomics Platform"/>
            <consortium name="The Broad Institute Genome Sequencing Center for Infectious Disease"/>
            <person name="Wu L."/>
            <person name="Ma J."/>
        </authorList>
    </citation>
    <scope>NUCLEOTIDE SEQUENCE [LARGE SCALE GENOMIC DNA]</scope>
    <source>
        <strain evidence="3">CCUG 61889</strain>
    </source>
</reference>
<organism evidence="2 3">
    <name type="scientific">Bacillus songklensis</name>
    <dbReference type="NCBI Taxonomy" id="1069116"/>
    <lineage>
        <taxon>Bacteria</taxon>
        <taxon>Bacillati</taxon>
        <taxon>Bacillota</taxon>
        <taxon>Bacilli</taxon>
        <taxon>Bacillales</taxon>
        <taxon>Bacillaceae</taxon>
        <taxon>Bacillus</taxon>
    </lineage>
</organism>
<protein>
    <submittedName>
        <fullName evidence="2">Transposase</fullName>
    </submittedName>
</protein>
<dbReference type="EMBL" id="JBHRZT010000049">
    <property type="protein sequence ID" value="MFC3884045.1"/>
    <property type="molecule type" value="Genomic_DNA"/>
</dbReference>
<gene>
    <name evidence="2" type="ORF">ACFOU2_11310</name>
</gene>
<sequence length="43" mass="4897">YSSESSRWQGSITKIGNAQIRRVLCESAWSYRHTPSVKGDLLK</sequence>
<feature type="non-terminal residue" evidence="2">
    <location>
        <position position="1"/>
    </location>
</feature>
<dbReference type="Pfam" id="PF02371">
    <property type="entry name" value="Transposase_20"/>
    <property type="match status" value="1"/>
</dbReference>
<name>A0ABV8B2F4_9BACI</name>
<accession>A0ABV8B2F4</accession>
<keyword evidence="3" id="KW-1185">Reference proteome</keyword>
<comment type="caution">
    <text evidence="2">The sequence shown here is derived from an EMBL/GenBank/DDBJ whole genome shotgun (WGS) entry which is preliminary data.</text>
</comment>
<evidence type="ECO:0000313" key="3">
    <source>
        <dbReference type="Proteomes" id="UP001595752"/>
    </source>
</evidence>
<proteinExistence type="predicted"/>
<evidence type="ECO:0000259" key="1">
    <source>
        <dbReference type="Pfam" id="PF02371"/>
    </source>
</evidence>